<accession>A0AAV8YZF9</accession>
<gene>
    <name evidence="4" type="ORF">NQ318_014373</name>
</gene>
<feature type="domain" description="Carboxylesterase type B" evidence="3">
    <location>
        <begin position="101"/>
        <end position="165"/>
    </location>
</feature>
<evidence type="ECO:0000256" key="2">
    <source>
        <dbReference type="ARBA" id="ARBA00023180"/>
    </source>
</evidence>
<evidence type="ECO:0000259" key="3">
    <source>
        <dbReference type="Pfam" id="PF00135"/>
    </source>
</evidence>
<dbReference type="AlphaFoldDB" id="A0AAV8YZF9"/>
<comment type="caution">
    <text evidence="4">The sequence shown here is derived from an EMBL/GenBank/DDBJ whole genome shotgun (WGS) entry which is preliminary data.</text>
</comment>
<reference evidence="4" key="1">
    <citation type="journal article" date="2023" name="Insect Mol. Biol.">
        <title>Genome sequencing provides insights into the evolution of gene families encoding plant cell wall-degrading enzymes in longhorned beetles.</title>
        <authorList>
            <person name="Shin N.R."/>
            <person name="Okamura Y."/>
            <person name="Kirsch R."/>
            <person name="Pauchet Y."/>
        </authorList>
    </citation>
    <scope>NUCLEOTIDE SEQUENCE</scope>
    <source>
        <strain evidence="4">AMC_N1</strain>
    </source>
</reference>
<sequence length="210" mass="24120">MPRHNLFANEEMRDMVCVYSKENFNGRRAHRRYLEMYPNRRQPDFKIFKNLYDRLVERGSFRPKRDSAARPKTLNPEQEEEILVQNLIQTDFSARLDFAHFCFLNANTDPYSRSPANYGLMDQIAALHWLQENIAVFGGDPSNVTLLGHGTGAACVNFLLTSSAVPEEVIHVLVRCSQLKELLLLLKVCVKTQEPQLVTEHNNLMSVALL</sequence>
<keyword evidence="2" id="KW-0325">Glycoprotein</keyword>
<evidence type="ECO:0000256" key="1">
    <source>
        <dbReference type="ARBA" id="ARBA00005964"/>
    </source>
</evidence>
<name>A0AAV8YZF9_9CUCU</name>
<dbReference type="SUPFAM" id="SSF53474">
    <property type="entry name" value="alpha/beta-Hydrolases"/>
    <property type="match status" value="1"/>
</dbReference>
<comment type="similarity">
    <text evidence="1">Belongs to the type-B carboxylesterase/lipase family.</text>
</comment>
<dbReference type="PANTHER" id="PTHR43903">
    <property type="entry name" value="NEUROLIGIN"/>
    <property type="match status" value="1"/>
</dbReference>
<dbReference type="InterPro" id="IPR029058">
    <property type="entry name" value="AB_hydrolase_fold"/>
</dbReference>
<evidence type="ECO:0000313" key="4">
    <source>
        <dbReference type="EMBL" id="KAJ8956953.1"/>
    </source>
</evidence>
<dbReference type="Gene3D" id="3.40.50.1820">
    <property type="entry name" value="alpha/beta hydrolase"/>
    <property type="match status" value="1"/>
</dbReference>
<evidence type="ECO:0000313" key="5">
    <source>
        <dbReference type="Proteomes" id="UP001162162"/>
    </source>
</evidence>
<dbReference type="EMBL" id="JAPWTK010000027">
    <property type="protein sequence ID" value="KAJ8956953.1"/>
    <property type="molecule type" value="Genomic_DNA"/>
</dbReference>
<keyword evidence="5" id="KW-1185">Reference proteome</keyword>
<dbReference type="Pfam" id="PF00135">
    <property type="entry name" value="COesterase"/>
    <property type="match status" value="1"/>
</dbReference>
<organism evidence="4 5">
    <name type="scientific">Aromia moschata</name>
    <dbReference type="NCBI Taxonomy" id="1265417"/>
    <lineage>
        <taxon>Eukaryota</taxon>
        <taxon>Metazoa</taxon>
        <taxon>Ecdysozoa</taxon>
        <taxon>Arthropoda</taxon>
        <taxon>Hexapoda</taxon>
        <taxon>Insecta</taxon>
        <taxon>Pterygota</taxon>
        <taxon>Neoptera</taxon>
        <taxon>Endopterygota</taxon>
        <taxon>Coleoptera</taxon>
        <taxon>Polyphaga</taxon>
        <taxon>Cucujiformia</taxon>
        <taxon>Chrysomeloidea</taxon>
        <taxon>Cerambycidae</taxon>
        <taxon>Cerambycinae</taxon>
        <taxon>Callichromatini</taxon>
        <taxon>Aromia</taxon>
    </lineage>
</organism>
<dbReference type="Proteomes" id="UP001162162">
    <property type="component" value="Unassembled WGS sequence"/>
</dbReference>
<dbReference type="InterPro" id="IPR002018">
    <property type="entry name" value="CarbesteraseB"/>
</dbReference>
<proteinExistence type="inferred from homology"/>
<dbReference type="InterPro" id="IPR051093">
    <property type="entry name" value="Neuroligin/BSAL"/>
</dbReference>
<protein>
    <recommendedName>
        <fullName evidence="3">Carboxylesterase type B domain-containing protein</fullName>
    </recommendedName>
</protein>